<feature type="domain" description="Integrase catalytic" evidence="2">
    <location>
        <begin position="137"/>
        <end position="299"/>
    </location>
</feature>
<sequence length="303" mass="33830">MDSPEGGAALPNREKALTVAELSGLGHRLSDLLECAGLARSSYHYALAHPKAPTRPELRGRVAEIFGRLPNGVGHRQVAMELRAVDGVRIADKTVLKMMREMGLRCGIRRKGGRRRYSSYRGEAGETFGNVLGRDFEADGPWQKMGTDVTEFKCSFGKAYLAPVYDFGSKEIVAWSVSERPDLAQQEEMLAMLMAAKPEGARPILHSDMGWQYQHAAYVGALAENGFVQSMSRKGNCIDNGATEQVFGHVKDEFFRGRDWGDFESFKSDLDAYIVHWNTRRRQVKLKGLTPVEFRDQALRKAS</sequence>
<evidence type="ECO:0000256" key="1">
    <source>
        <dbReference type="ARBA" id="ARBA00002286"/>
    </source>
</evidence>
<organism evidence="3 4">
    <name type="scientific">Gordonibacter urolithinfaciens</name>
    <dbReference type="NCBI Taxonomy" id="1335613"/>
    <lineage>
        <taxon>Bacteria</taxon>
        <taxon>Bacillati</taxon>
        <taxon>Actinomycetota</taxon>
        <taxon>Coriobacteriia</taxon>
        <taxon>Eggerthellales</taxon>
        <taxon>Eggerthellaceae</taxon>
        <taxon>Gordonibacter</taxon>
    </lineage>
</organism>
<dbReference type="GO" id="GO:0003676">
    <property type="term" value="F:nucleic acid binding"/>
    <property type="evidence" value="ECO:0007669"/>
    <property type="project" value="InterPro"/>
</dbReference>
<gene>
    <name evidence="3" type="ORF">GO738_07940</name>
</gene>
<proteinExistence type="predicted"/>
<reference evidence="3 4" key="1">
    <citation type="submission" date="2019-11" db="EMBL/GenBank/DDBJ databases">
        <title>Whole genome shotgun sequencing (WGS) data from Adlercreutzia equolifaciens ResAG-91, Eggerthella lenta MRI-F36, MRI-F37, MRI-F40, ResAG-49, ResAG-88, ResAG-121, ResAG-145, and Gordonibacter sp. ResAG-5, ResAG-26, ResAG-43, ResAG-50, ResAG-59.</title>
        <authorList>
            <person name="Stoll D.A."/>
            <person name="Danylec N."/>
            <person name="Franz C.M.A.P."/>
            <person name="Huch M."/>
        </authorList>
    </citation>
    <scope>NUCLEOTIDE SEQUENCE [LARGE SCALE GENOMIC DNA]</scope>
    <source>
        <strain evidence="3 4">ResAG-59</strain>
    </source>
</reference>
<dbReference type="InterPro" id="IPR001584">
    <property type="entry name" value="Integrase_cat-core"/>
</dbReference>
<accession>A0A6N8IIQ9</accession>
<dbReference type="InterPro" id="IPR050900">
    <property type="entry name" value="Transposase_IS3/IS150/IS904"/>
</dbReference>
<dbReference type="PANTHER" id="PTHR46889:SF5">
    <property type="entry name" value="INTEGRASE PROTEIN"/>
    <property type="match status" value="1"/>
</dbReference>
<evidence type="ECO:0000313" key="4">
    <source>
        <dbReference type="Proteomes" id="UP000468327"/>
    </source>
</evidence>
<dbReference type="Pfam" id="PF00665">
    <property type="entry name" value="rve"/>
    <property type="match status" value="1"/>
</dbReference>
<dbReference type="SUPFAM" id="SSF53098">
    <property type="entry name" value="Ribonuclease H-like"/>
    <property type="match status" value="1"/>
</dbReference>
<dbReference type="NCBIfam" id="NF033516">
    <property type="entry name" value="transpos_IS3"/>
    <property type="match status" value="1"/>
</dbReference>
<dbReference type="EMBL" id="WPOC01000010">
    <property type="protein sequence ID" value="MVN15270.1"/>
    <property type="molecule type" value="Genomic_DNA"/>
</dbReference>
<dbReference type="InterPro" id="IPR012337">
    <property type="entry name" value="RNaseH-like_sf"/>
</dbReference>
<dbReference type="Proteomes" id="UP000468327">
    <property type="component" value="Unassembled WGS sequence"/>
</dbReference>
<dbReference type="Pfam" id="PF13333">
    <property type="entry name" value="rve_2"/>
    <property type="match status" value="1"/>
</dbReference>
<comment type="caution">
    <text evidence="3">The sequence shown here is derived from an EMBL/GenBank/DDBJ whole genome shotgun (WGS) entry which is preliminary data.</text>
</comment>
<dbReference type="AlphaFoldDB" id="A0A6N8IIQ9"/>
<evidence type="ECO:0000313" key="3">
    <source>
        <dbReference type="EMBL" id="MVN15270.1"/>
    </source>
</evidence>
<keyword evidence="4" id="KW-1185">Reference proteome</keyword>
<protein>
    <submittedName>
        <fullName evidence="3">IS3 family transposase</fullName>
    </submittedName>
</protein>
<dbReference type="PANTHER" id="PTHR46889">
    <property type="entry name" value="TRANSPOSASE INSF FOR INSERTION SEQUENCE IS3B-RELATED"/>
    <property type="match status" value="1"/>
</dbReference>
<dbReference type="PROSITE" id="PS50994">
    <property type="entry name" value="INTEGRASE"/>
    <property type="match status" value="1"/>
</dbReference>
<name>A0A6N8IIQ9_9ACTN</name>
<evidence type="ECO:0000259" key="2">
    <source>
        <dbReference type="PROSITE" id="PS50994"/>
    </source>
</evidence>
<dbReference type="GO" id="GO:0015074">
    <property type="term" value="P:DNA integration"/>
    <property type="evidence" value="ECO:0007669"/>
    <property type="project" value="InterPro"/>
</dbReference>
<dbReference type="Pfam" id="PF13276">
    <property type="entry name" value="HTH_21"/>
    <property type="match status" value="1"/>
</dbReference>
<dbReference type="InterPro" id="IPR025948">
    <property type="entry name" value="HTH-like_dom"/>
</dbReference>
<dbReference type="InterPro" id="IPR036397">
    <property type="entry name" value="RNaseH_sf"/>
</dbReference>
<dbReference type="Gene3D" id="3.30.420.10">
    <property type="entry name" value="Ribonuclease H-like superfamily/Ribonuclease H"/>
    <property type="match status" value="1"/>
</dbReference>
<dbReference type="InterPro" id="IPR048020">
    <property type="entry name" value="Transpos_IS3"/>
</dbReference>
<comment type="function">
    <text evidence="1">Involved in the transposition of the insertion sequence.</text>
</comment>